<evidence type="ECO:0000256" key="4">
    <source>
        <dbReference type="ARBA" id="ARBA00023136"/>
    </source>
</evidence>
<keyword evidence="6" id="KW-0813">Transport</keyword>
<evidence type="ECO:0000256" key="2">
    <source>
        <dbReference type="ARBA" id="ARBA00022692"/>
    </source>
</evidence>
<dbReference type="InterPro" id="IPR051784">
    <property type="entry name" value="Nod_factor_ABC_transporter"/>
</dbReference>
<feature type="transmembrane region" description="Helical" evidence="6">
    <location>
        <begin position="128"/>
        <end position="155"/>
    </location>
</feature>
<dbReference type="Proteomes" id="UP001205311">
    <property type="component" value="Unassembled WGS sequence"/>
</dbReference>
<accession>A0ABT1I4E7</accession>
<evidence type="ECO:0000256" key="5">
    <source>
        <dbReference type="ARBA" id="ARBA00023251"/>
    </source>
</evidence>
<feature type="transmembrane region" description="Helical" evidence="6">
    <location>
        <begin position="251"/>
        <end position="269"/>
    </location>
</feature>
<evidence type="ECO:0000256" key="3">
    <source>
        <dbReference type="ARBA" id="ARBA00022989"/>
    </source>
</evidence>
<organism evidence="9 10">
    <name type="scientific">Streptoalloteichus tenebrarius (strain ATCC 17920 / DSM 40477 / JCM 4838 / CBS 697.72 / NBRC 16177 / NCIMB 11028 / NRRL B-12390 / A12253. 1 / ISP 5477)</name>
    <name type="common">Streptomyces tenebrarius</name>
    <dbReference type="NCBI Taxonomy" id="1933"/>
    <lineage>
        <taxon>Bacteria</taxon>
        <taxon>Bacillati</taxon>
        <taxon>Actinomycetota</taxon>
        <taxon>Actinomycetes</taxon>
        <taxon>Pseudonocardiales</taxon>
        <taxon>Pseudonocardiaceae</taxon>
        <taxon>Streptoalloteichus</taxon>
    </lineage>
</organism>
<dbReference type="InterPro" id="IPR047817">
    <property type="entry name" value="ABC2_TM_bact-type"/>
</dbReference>
<gene>
    <name evidence="8" type="ORF">LX15_006345</name>
    <name evidence="9" type="ORF">LX15_006356</name>
</gene>
<protein>
    <recommendedName>
        <fullName evidence="6">Transport permease protein</fullName>
    </recommendedName>
</protein>
<dbReference type="InterPro" id="IPR013525">
    <property type="entry name" value="ABC2_TM"/>
</dbReference>
<dbReference type="PROSITE" id="PS51012">
    <property type="entry name" value="ABC_TM2"/>
    <property type="match status" value="1"/>
</dbReference>
<name>A0ABT1I4E7_STRSD</name>
<keyword evidence="4 6" id="KW-0472">Membrane</keyword>
<comment type="similarity">
    <text evidence="6">Belongs to the ABC-2 integral membrane protein family.</text>
</comment>
<feature type="transmembrane region" description="Helical" evidence="6">
    <location>
        <begin position="198"/>
        <end position="215"/>
    </location>
</feature>
<keyword evidence="2 6" id="KW-0812">Transmembrane</keyword>
<evidence type="ECO:0000256" key="1">
    <source>
        <dbReference type="ARBA" id="ARBA00004141"/>
    </source>
</evidence>
<dbReference type="Pfam" id="PF01061">
    <property type="entry name" value="ABC2_membrane"/>
    <property type="match status" value="1"/>
</dbReference>
<dbReference type="PANTHER" id="PTHR43229">
    <property type="entry name" value="NODULATION PROTEIN J"/>
    <property type="match status" value="1"/>
</dbReference>
<dbReference type="InterPro" id="IPR000412">
    <property type="entry name" value="ABC_2_transport"/>
</dbReference>
<sequence>MSNDTLTRPAPAALRFHPLRDSVTMLRRNLRRMVRYPSMTLMLVGMPVVFLLLFVYVFGGTLGAGLGGSAHGGGADGRAAYANYLTPAIILMTVTATVQGTAVSIAMDMTEGIIARFRTMHIARVSVLTGHVIGSVIQTVFSLVIVVGVALLVGFRPAAGVGAWLATAGFLVAVTFALVWLSVALGQVSKSVETASNMPMPLVLLPFLGSGFVPTDSMPAGLRWFAEYQPFTPIIETLRGLLMDKPIGNNAWIALVWCAVIGLGGYLWSKKLFNRESAR</sequence>
<feature type="domain" description="ABC transmembrane type-2" evidence="7">
    <location>
        <begin position="38"/>
        <end position="276"/>
    </location>
</feature>
<dbReference type="PIRSF" id="PIRSF006648">
    <property type="entry name" value="DrrB"/>
    <property type="match status" value="1"/>
</dbReference>
<dbReference type="RefSeq" id="WP_253674845.1">
    <property type="nucleotide sequence ID" value="NZ_JAMTCP010000081.1"/>
</dbReference>
<dbReference type="EMBL" id="JAMTCP010000081">
    <property type="protein sequence ID" value="MCP2262605.1"/>
    <property type="molecule type" value="Genomic_DNA"/>
</dbReference>
<evidence type="ECO:0000256" key="6">
    <source>
        <dbReference type="RuleBase" id="RU361157"/>
    </source>
</evidence>
<comment type="subcellular location">
    <subcellularLocation>
        <location evidence="6">Cell membrane</location>
        <topology evidence="6">Multi-pass membrane protein</topology>
    </subcellularLocation>
    <subcellularLocation>
        <location evidence="1">Membrane</location>
        <topology evidence="1">Multi-pass membrane protein</topology>
    </subcellularLocation>
</comment>
<evidence type="ECO:0000313" key="9">
    <source>
        <dbReference type="EMBL" id="MCP2262615.1"/>
    </source>
</evidence>
<keyword evidence="3 6" id="KW-1133">Transmembrane helix</keyword>
<feature type="transmembrane region" description="Helical" evidence="6">
    <location>
        <begin position="161"/>
        <end position="186"/>
    </location>
</feature>
<dbReference type="EMBL" id="JAMTCP010000082">
    <property type="protein sequence ID" value="MCP2262615.1"/>
    <property type="molecule type" value="Genomic_DNA"/>
</dbReference>
<feature type="transmembrane region" description="Helical" evidence="6">
    <location>
        <begin position="84"/>
        <end position="107"/>
    </location>
</feature>
<comment type="caution">
    <text evidence="9">The sequence shown here is derived from an EMBL/GenBank/DDBJ whole genome shotgun (WGS) entry which is preliminary data.</text>
</comment>
<keyword evidence="5" id="KW-0046">Antibiotic resistance</keyword>
<reference evidence="9 10" key="1">
    <citation type="submission" date="2022-06" db="EMBL/GenBank/DDBJ databases">
        <title>Genomic Encyclopedia of Archaeal and Bacterial Type Strains, Phase II (KMG-II): from individual species to whole genera.</title>
        <authorList>
            <person name="Goeker M."/>
        </authorList>
    </citation>
    <scope>NUCLEOTIDE SEQUENCE [LARGE SCALE GENOMIC DNA]</scope>
    <source>
        <strain evidence="9 10">DSM 40477</strain>
    </source>
</reference>
<feature type="transmembrane region" description="Helical" evidence="6">
    <location>
        <begin position="41"/>
        <end position="64"/>
    </location>
</feature>
<proteinExistence type="inferred from homology"/>
<dbReference type="PANTHER" id="PTHR43229:SF2">
    <property type="entry name" value="NODULATION PROTEIN J"/>
    <property type="match status" value="1"/>
</dbReference>
<evidence type="ECO:0000313" key="8">
    <source>
        <dbReference type="EMBL" id="MCP2262605.1"/>
    </source>
</evidence>
<keyword evidence="10" id="KW-1185">Reference proteome</keyword>
<evidence type="ECO:0000259" key="7">
    <source>
        <dbReference type="PROSITE" id="PS51012"/>
    </source>
</evidence>
<keyword evidence="6" id="KW-1003">Cell membrane</keyword>
<evidence type="ECO:0000313" key="10">
    <source>
        <dbReference type="Proteomes" id="UP001205311"/>
    </source>
</evidence>